<dbReference type="GO" id="GO:0016020">
    <property type="term" value="C:membrane"/>
    <property type="evidence" value="ECO:0007669"/>
    <property type="project" value="UniProtKB-SubCell"/>
</dbReference>
<comment type="caution">
    <text evidence="8">The sequence shown here is derived from an EMBL/GenBank/DDBJ whole genome shotgun (WGS) entry which is preliminary data.</text>
</comment>
<evidence type="ECO:0000256" key="5">
    <source>
        <dbReference type="ARBA" id="ARBA00023136"/>
    </source>
</evidence>
<dbReference type="PANTHER" id="PTHR10465">
    <property type="entry name" value="TRANSMEMBRANE GTPASE FZO1"/>
    <property type="match status" value="1"/>
</dbReference>
<comment type="subcellular location">
    <subcellularLocation>
        <location evidence="1">Membrane</location>
    </subcellularLocation>
</comment>
<evidence type="ECO:0000256" key="3">
    <source>
        <dbReference type="ARBA" id="ARBA00022801"/>
    </source>
</evidence>
<keyword evidence="2" id="KW-0547">Nucleotide-binding</keyword>
<keyword evidence="4" id="KW-0342">GTP-binding</keyword>
<dbReference type="GO" id="GO:0008053">
    <property type="term" value="P:mitochondrial fusion"/>
    <property type="evidence" value="ECO:0007669"/>
    <property type="project" value="TreeGrafter"/>
</dbReference>
<dbReference type="SUPFAM" id="SSF52540">
    <property type="entry name" value="P-loop containing nucleoside triphosphate hydrolases"/>
    <property type="match status" value="1"/>
</dbReference>
<keyword evidence="5" id="KW-0472">Membrane</keyword>
<dbReference type="CDD" id="cd00882">
    <property type="entry name" value="Ras_like_GTPase"/>
    <property type="match status" value="1"/>
</dbReference>
<dbReference type="Proteomes" id="UP000050509">
    <property type="component" value="Unassembled WGS sequence"/>
</dbReference>
<dbReference type="Pfam" id="PF00350">
    <property type="entry name" value="Dynamin_N"/>
    <property type="match status" value="1"/>
</dbReference>
<evidence type="ECO:0000313" key="9">
    <source>
        <dbReference type="Proteomes" id="UP000050509"/>
    </source>
</evidence>
<dbReference type="InterPro" id="IPR045063">
    <property type="entry name" value="Dynamin_N"/>
</dbReference>
<organism evidence="8 9">
    <name type="scientific">Kouleothrix aurantiaca</name>
    <dbReference type="NCBI Taxonomy" id="186479"/>
    <lineage>
        <taxon>Bacteria</taxon>
        <taxon>Bacillati</taxon>
        <taxon>Chloroflexota</taxon>
        <taxon>Chloroflexia</taxon>
        <taxon>Chloroflexales</taxon>
        <taxon>Roseiflexineae</taxon>
        <taxon>Roseiflexaceae</taxon>
        <taxon>Kouleothrix</taxon>
    </lineage>
</organism>
<proteinExistence type="predicted"/>
<feature type="coiled-coil region" evidence="6">
    <location>
        <begin position="688"/>
        <end position="715"/>
    </location>
</feature>
<keyword evidence="3" id="KW-0378">Hydrolase</keyword>
<sequence>MHHSLADLKTKANNLWNMLASVQSQHEPDERYRGFLREQAEMLQEALRNAATPETYRVAVVGSFKVGKSSFVNALCDVPRLVSVAANPETAAVTTLRYSSQATASIQMITRDAWEFMRGAYGADQNDPAAVRYAAMRKKEKDGELVLPGKDPKEKVRISIDELEQRYLRDEAFVQEIKCGDWSDNKARIAFSKEISAFTSQSSPAHFFVDRLDVSVPVPFLRDGIELIDTPGLDDPDRYRVRITEQLVEDVDVILFLTQSGRAYSQQDKEFITTQLRKGKLKHLMLIVTRCDETFANACKDAEEVGDEPPTFEEHLKREEERLRAQIRTTLDELLTDPKLRDDLGMFYMEKLLDIRVNFTSAHDYAEAKKQKDPGQAQELLYRSGIEKLRTDLAEMLAQSERIVRAKHTLNDAIERSVERIIRTFRARLDAASTEFNAERVRDQLTQIDVALAGRMAEFQTAIQEQVRLFRERNQADQALAFSRIDVAGRDALDVIRAEFEIPDMARHWKSRRNRGWGGLYDLQHKIANRIFPQVEITLMSYSKRFKQLVEQTRADLRRFELTIADIESTTGLDNMQPLALAELFDQTYQQKLNELGVLVGAQRDAIVSHLDNFVSDEVEEKIDEARDNVADEWGRGTTARQNSHITDFYGFLRTELKRELEKYLQKSVKTFVGTLEKNAGLIYPDLKRSLNQSIEDHRKAIESTLAERNAHERAALLAYLEQTIQAVKPFQN</sequence>
<keyword evidence="6" id="KW-0175">Coiled coil</keyword>
<keyword evidence="9" id="KW-1185">Reference proteome</keyword>
<evidence type="ECO:0000256" key="1">
    <source>
        <dbReference type="ARBA" id="ARBA00004370"/>
    </source>
</evidence>
<dbReference type="AlphaFoldDB" id="A0A0P9DEF4"/>
<protein>
    <recommendedName>
        <fullName evidence="7">Dynamin N-terminal domain-containing protein</fullName>
    </recommendedName>
</protein>
<dbReference type="InterPro" id="IPR027094">
    <property type="entry name" value="Mitofusin_fam"/>
</dbReference>
<dbReference type="GO" id="GO:0005525">
    <property type="term" value="F:GTP binding"/>
    <property type="evidence" value="ECO:0007669"/>
    <property type="project" value="UniProtKB-KW"/>
</dbReference>
<dbReference type="InterPro" id="IPR027417">
    <property type="entry name" value="P-loop_NTPase"/>
</dbReference>
<feature type="domain" description="Dynamin N-terminal" evidence="7">
    <location>
        <begin position="58"/>
        <end position="288"/>
    </location>
</feature>
<name>A0A0P9DEF4_9CHLR</name>
<dbReference type="GO" id="GO:0003924">
    <property type="term" value="F:GTPase activity"/>
    <property type="evidence" value="ECO:0007669"/>
    <property type="project" value="InterPro"/>
</dbReference>
<dbReference type="PANTHER" id="PTHR10465:SF0">
    <property type="entry name" value="SARCALUMENIN"/>
    <property type="match status" value="1"/>
</dbReference>
<dbReference type="Gene3D" id="3.40.50.300">
    <property type="entry name" value="P-loop containing nucleotide triphosphate hydrolases"/>
    <property type="match status" value="2"/>
</dbReference>
<evidence type="ECO:0000259" key="7">
    <source>
        <dbReference type="Pfam" id="PF00350"/>
    </source>
</evidence>
<dbReference type="EMBL" id="LJCR01000118">
    <property type="protein sequence ID" value="KPV54080.1"/>
    <property type="molecule type" value="Genomic_DNA"/>
</dbReference>
<evidence type="ECO:0000256" key="4">
    <source>
        <dbReference type="ARBA" id="ARBA00023134"/>
    </source>
</evidence>
<evidence type="ECO:0000313" key="8">
    <source>
        <dbReference type="EMBL" id="KPV54080.1"/>
    </source>
</evidence>
<evidence type="ECO:0000256" key="2">
    <source>
        <dbReference type="ARBA" id="ARBA00022741"/>
    </source>
</evidence>
<evidence type="ECO:0000256" key="6">
    <source>
        <dbReference type="SAM" id="Coils"/>
    </source>
</evidence>
<accession>A0A0P9DEF4</accession>
<reference evidence="8 9" key="1">
    <citation type="submission" date="2015-09" db="EMBL/GenBank/DDBJ databases">
        <title>Draft genome sequence of Kouleothrix aurantiaca JCM 19913.</title>
        <authorList>
            <person name="Hemp J."/>
        </authorList>
    </citation>
    <scope>NUCLEOTIDE SEQUENCE [LARGE SCALE GENOMIC DNA]</scope>
    <source>
        <strain evidence="8 9">COM-B</strain>
    </source>
</reference>
<gene>
    <name evidence="8" type="ORF">SE17_05905</name>
</gene>